<keyword evidence="4" id="KW-0067">ATP-binding</keyword>
<keyword evidence="1" id="KW-0808">Transferase</keyword>
<evidence type="ECO:0000259" key="9">
    <source>
        <dbReference type="PROSITE" id="PS51459"/>
    </source>
</evidence>
<dbReference type="GO" id="GO:0070733">
    <property type="term" value="F:AMPylase activity"/>
    <property type="evidence" value="ECO:0007669"/>
    <property type="project" value="UniProtKB-EC"/>
</dbReference>
<evidence type="ECO:0000256" key="4">
    <source>
        <dbReference type="ARBA" id="ARBA00022840"/>
    </source>
</evidence>
<feature type="domain" description="Fido" evidence="9">
    <location>
        <begin position="51"/>
        <end position="196"/>
    </location>
</feature>
<organism evidence="10 11">
    <name type="scientific">Mesorhizobium denitrificans</name>
    <dbReference type="NCBI Taxonomy" id="2294114"/>
    <lineage>
        <taxon>Bacteria</taxon>
        <taxon>Pseudomonadati</taxon>
        <taxon>Pseudomonadota</taxon>
        <taxon>Alphaproteobacteria</taxon>
        <taxon>Hyphomicrobiales</taxon>
        <taxon>Phyllobacteriaceae</taxon>
        <taxon>Mesorhizobium</taxon>
    </lineage>
</organism>
<dbReference type="Pfam" id="PF02661">
    <property type="entry name" value="Fic"/>
    <property type="match status" value="1"/>
</dbReference>
<dbReference type="InterPro" id="IPR003812">
    <property type="entry name" value="Fido"/>
</dbReference>
<dbReference type="InterPro" id="IPR036597">
    <property type="entry name" value="Fido-like_dom_sf"/>
</dbReference>
<sequence>MSGDDPYCYPGTDVLRNRLGVTDPVAHERVERAVTSAALVDLAKDPVSGDYDARHFLEINRRVFGRFYEWAGQHRSYDLEKPEVALGGKSVEYGDHKTIDADLDREMSALSRFQWDDRDKLTSASKFASHITAIWKIHPFREGNTRTVGALIRQFSKDRGFELDHDTFWERAAETRDALAKATIGQPKDLIKTILTAHQIGRDRNHPDLGRITSQTAHVLRFMNKPEISFPKQGEKVSGQVLDVSYGTVLIGNGRFVQAVSDRNFAERPTANMRVGTLIRHALEPVAKSKLLELDRSVPDRSDIRSGVKRATGEGRNSPARIVLTPPKSDDRGRDR</sequence>
<dbReference type="RefSeq" id="WP_116625412.1">
    <property type="nucleotide sequence ID" value="NZ_QURN01000017.1"/>
</dbReference>
<proteinExistence type="predicted"/>
<feature type="region of interest" description="Disordered" evidence="8">
    <location>
        <begin position="302"/>
        <end position="336"/>
    </location>
</feature>
<accession>A0A371X6B5</accession>
<comment type="catalytic activity">
    <reaction evidence="7">
        <text>L-tyrosyl-[protein] + ATP = O-(5'-adenylyl)-L-tyrosyl-[protein] + diphosphate</text>
        <dbReference type="Rhea" id="RHEA:54288"/>
        <dbReference type="Rhea" id="RHEA-COMP:10136"/>
        <dbReference type="Rhea" id="RHEA-COMP:13846"/>
        <dbReference type="ChEBI" id="CHEBI:30616"/>
        <dbReference type="ChEBI" id="CHEBI:33019"/>
        <dbReference type="ChEBI" id="CHEBI:46858"/>
        <dbReference type="ChEBI" id="CHEBI:83624"/>
        <dbReference type="EC" id="2.7.7.108"/>
    </reaction>
</comment>
<dbReference type="EC" id="2.7.7.108" evidence="5"/>
<evidence type="ECO:0000313" key="11">
    <source>
        <dbReference type="Proteomes" id="UP000262379"/>
    </source>
</evidence>
<dbReference type="PANTHER" id="PTHR39560:SF1">
    <property type="entry name" value="PROTEIN ADENYLYLTRANSFERASE FIC-RELATED"/>
    <property type="match status" value="1"/>
</dbReference>
<keyword evidence="2" id="KW-0548">Nucleotidyltransferase</keyword>
<evidence type="ECO:0000313" key="10">
    <source>
        <dbReference type="EMBL" id="RFC64768.1"/>
    </source>
</evidence>
<dbReference type="GO" id="GO:0005524">
    <property type="term" value="F:ATP binding"/>
    <property type="evidence" value="ECO:0007669"/>
    <property type="project" value="UniProtKB-KW"/>
</dbReference>
<reference evidence="11" key="1">
    <citation type="submission" date="2018-08" db="EMBL/GenBank/DDBJ databases">
        <authorList>
            <person name="Im W.T."/>
        </authorList>
    </citation>
    <scope>NUCLEOTIDE SEQUENCE [LARGE SCALE GENOMIC DNA]</scope>
    <source>
        <strain evidence="11">LA-28</strain>
    </source>
</reference>
<keyword evidence="3" id="KW-0547">Nucleotide-binding</keyword>
<evidence type="ECO:0000256" key="6">
    <source>
        <dbReference type="ARBA" id="ARBA00047939"/>
    </source>
</evidence>
<dbReference type="Gene3D" id="1.10.3290.10">
    <property type="entry name" value="Fido-like domain"/>
    <property type="match status" value="1"/>
</dbReference>
<dbReference type="AlphaFoldDB" id="A0A371X6B5"/>
<evidence type="ECO:0000256" key="1">
    <source>
        <dbReference type="ARBA" id="ARBA00022679"/>
    </source>
</evidence>
<comment type="catalytic activity">
    <reaction evidence="6">
        <text>L-threonyl-[protein] + ATP = 3-O-(5'-adenylyl)-L-threonyl-[protein] + diphosphate</text>
        <dbReference type="Rhea" id="RHEA:54292"/>
        <dbReference type="Rhea" id="RHEA-COMP:11060"/>
        <dbReference type="Rhea" id="RHEA-COMP:13847"/>
        <dbReference type="ChEBI" id="CHEBI:30013"/>
        <dbReference type="ChEBI" id="CHEBI:30616"/>
        <dbReference type="ChEBI" id="CHEBI:33019"/>
        <dbReference type="ChEBI" id="CHEBI:138113"/>
        <dbReference type="EC" id="2.7.7.108"/>
    </reaction>
</comment>
<evidence type="ECO:0000256" key="2">
    <source>
        <dbReference type="ARBA" id="ARBA00022695"/>
    </source>
</evidence>
<comment type="caution">
    <text evidence="10">The sequence shown here is derived from an EMBL/GenBank/DDBJ whole genome shotgun (WGS) entry which is preliminary data.</text>
</comment>
<dbReference type="GO" id="GO:0051302">
    <property type="term" value="P:regulation of cell division"/>
    <property type="evidence" value="ECO:0007669"/>
    <property type="project" value="TreeGrafter"/>
</dbReference>
<evidence type="ECO:0000256" key="5">
    <source>
        <dbReference type="ARBA" id="ARBA00034531"/>
    </source>
</evidence>
<dbReference type="Proteomes" id="UP000262379">
    <property type="component" value="Unassembled WGS sequence"/>
</dbReference>
<keyword evidence="11" id="KW-1185">Reference proteome</keyword>
<evidence type="ECO:0000256" key="3">
    <source>
        <dbReference type="ARBA" id="ARBA00022741"/>
    </source>
</evidence>
<dbReference type="EMBL" id="QURN01000017">
    <property type="protein sequence ID" value="RFC64768.1"/>
    <property type="molecule type" value="Genomic_DNA"/>
</dbReference>
<dbReference type="PANTHER" id="PTHR39560">
    <property type="entry name" value="PROTEIN ADENYLYLTRANSFERASE FIC-RELATED"/>
    <property type="match status" value="1"/>
</dbReference>
<protein>
    <recommendedName>
        <fullName evidence="5">protein adenylyltransferase</fullName>
        <ecNumber evidence="5">2.7.7.108</ecNumber>
    </recommendedName>
</protein>
<dbReference type="PROSITE" id="PS51459">
    <property type="entry name" value="FIDO"/>
    <property type="match status" value="1"/>
</dbReference>
<evidence type="ECO:0000256" key="7">
    <source>
        <dbReference type="ARBA" id="ARBA00048696"/>
    </source>
</evidence>
<dbReference type="SUPFAM" id="SSF140931">
    <property type="entry name" value="Fic-like"/>
    <property type="match status" value="1"/>
</dbReference>
<gene>
    <name evidence="10" type="ORF">DY251_18560</name>
</gene>
<name>A0A371X6B5_9HYPH</name>
<evidence type="ECO:0000256" key="8">
    <source>
        <dbReference type="SAM" id="MobiDB-lite"/>
    </source>
</evidence>